<dbReference type="Proteomes" id="UP000179807">
    <property type="component" value="Unassembled WGS sequence"/>
</dbReference>
<dbReference type="RefSeq" id="XP_068346082.1">
    <property type="nucleotide sequence ID" value="XM_068496442.1"/>
</dbReference>
<dbReference type="GeneID" id="94831146"/>
<dbReference type="AlphaFoldDB" id="A0A1J4J2I5"/>
<dbReference type="EMBL" id="MLAK01001448">
    <property type="protein sequence ID" value="OHS92945.1"/>
    <property type="molecule type" value="Genomic_DNA"/>
</dbReference>
<proteinExistence type="predicted"/>
<organism evidence="3 4">
    <name type="scientific">Tritrichomonas foetus</name>
    <dbReference type="NCBI Taxonomy" id="1144522"/>
    <lineage>
        <taxon>Eukaryota</taxon>
        <taxon>Metamonada</taxon>
        <taxon>Parabasalia</taxon>
        <taxon>Tritrichomonadida</taxon>
        <taxon>Tritrichomonadidae</taxon>
        <taxon>Tritrichomonas</taxon>
    </lineage>
</organism>
<reference evidence="3" key="1">
    <citation type="submission" date="2016-10" db="EMBL/GenBank/DDBJ databases">
        <authorList>
            <person name="Benchimol M."/>
            <person name="Almeida L.G."/>
            <person name="Vasconcelos A.T."/>
            <person name="Perreira-Neves A."/>
            <person name="Rosa I.A."/>
            <person name="Tasca T."/>
            <person name="Bogo M.R."/>
            <person name="de Souza W."/>
        </authorList>
    </citation>
    <scope>NUCLEOTIDE SEQUENCE [LARGE SCALE GENOMIC DNA]</scope>
    <source>
        <strain evidence="3">K</strain>
    </source>
</reference>
<evidence type="ECO:0000256" key="1">
    <source>
        <dbReference type="SAM" id="Coils"/>
    </source>
</evidence>
<evidence type="ECO:0000256" key="2">
    <source>
        <dbReference type="SAM" id="MobiDB-lite"/>
    </source>
</evidence>
<sequence>MNNVVNQSYLGTYTDITYDVTSNKLEVTPYKSEIPQSVLGLTDLIKNHLAKIERMKRHQELQEKYEKKMKKKQERLSERRKSSLLSNTLPVKIDIDDLDESSSSSSSSEFEVERDRKYKAPKVKVNNYVFGFTRPQPEVRRMFVTHKAPLTRNKEKDSLRRQYVHLASRFSSRRNLVTRAPSEKQREFMRTSIDDL</sequence>
<keyword evidence="4" id="KW-1185">Reference proteome</keyword>
<keyword evidence="1" id="KW-0175">Coiled coil</keyword>
<evidence type="ECO:0000313" key="3">
    <source>
        <dbReference type="EMBL" id="OHS92945.1"/>
    </source>
</evidence>
<name>A0A1J4J2I5_9EUKA</name>
<dbReference type="VEuPathDB" id="TrichDB:TRFO_12122"/>
<protein>
    <submittedName>
        <fullName evidence="3">Uncharacterized protein</fullName>
    </submittedName>
</protein>
<feature type="region of interest" description="Disordered" evidence="2">
    <location>
        <begin position="97"/>
        <end position="116"/>
    </location>
</feature>
<comment type="caution">
    <text evidence="3">The sequence shown here is derived from an EMBL/GenBank/DDBJ whole genome shotgun (WGS) entry which is preliminary data.</text>
</comment>
<gene>
    <name evidence="3" type="ORF">TRFO_12122</name>
</gene>
<accession>A0A1J4J2I5</accession>
<feature type="coiled-coil region" evidence="1">
    <location>
        <begin position="55"/>
        <end position="82"/>
    </location>
</feature>
<evidence type="ECO:0000313" key="4">
    <source>
        <dbReference type="Proteomes" id="UP000179807"/>
    </source>
</evidence>